<evidence type="ECO:0000256" key="8">
    <source>
        <dbReference type="SAM" id="SignalP"/>
    </source>
</evidence>
<reference evidence="9" key="1">
    <citation type="journal article" date="2015" name="PLoS ONE">
        <title>An Insight into the Sialome of the Lone Star Tick, Amblyomma americanum, with a Glimpse on Its Time Dependent Gene Expression.</title>
        <authorList>
            <person name="Karim S."/>
            <person name="Ribeiro J.M."/>
        </authorList>
    </citation>
    <scope>NUCLEOTIDE SEQUENCE</scope>
    <source>
        <tissue evidence="9">Salivary gland</tissue>
    </source>
</reference>
<comment type="function">
    <text evidence="6">Salivary chemokine-binding protein which binds to host chemokines.</text>
</comment>
<keyword evidence="5 6" id="KW-0325">Glycoprotein</keyword>
<evidence type="ECO:0000256" key="7">
    <source>
        <dbReference type="SAM" id="MobiDB-lite"/>
    </source>
</evidence>
<sequence>MKTLSYTLLFFSTQLTMNALAVAENCSESNDVAATDDSTQSIVAEHTTDSTAVGENTESPDEDETTQSPDLTYDEYDSSETTETTTTTKRTTRAPCPQILHLHSITNAKPLGCKYGCYYSSMPEHTPCYVPGGNLIPQQMTPTKLYQCRLGVCSKRGDCIPTGQNETCYLAR</sequence>
<feature type="non-terminal residue" evidence="9">
    <location>
        <position position="172"/>
    </location>
</feature>
<keyword evidence="3 6" id="KW-0732">Signal</keyword>
<feature type="chain" id="PRO_5002219901" description="Evasin" evidence="8">
    <location>
        <begin position="24"/>
        <end position="172"/>
    </location>
</feature>
<dbReference type="GO" id="GO:0019957">
    <property type="term" value="F:C-C chemokine binding"/>
    <property type="evidence" value="ECO:0007669"/>
    <property type="project" value="InterPro"/>
</dbReference>
<dbReference type="AlphaFoldDB" id="A0A0C9SF93"/>
<dbReference type="Pfam" id="PF19429">
    <property type="entry name" value="EVA_Class_A"/>
    <property type="match status" value="1"/>
</dbReference>
<protein>
    <recommendedName>
        <fullName evidence="6">Evasin</fullName>
    </recommendedName>
</protein>
<accession>A0A0C9SF93</accession>
<dbReference type="GO" id="GO:0005576">
    <property type="term" value="C:extracellular region"/>
    <property type="evidence" value="ECO:0007669"/>
    <property type="project" value="UniProtKB-SubCell"/>
</dbReference>
<organism evidence="9">
    <name type="scientific">Amblyomma americanum</name>
    <name type="common">Lone star tick</name>
    <dbReference type="NCBI Taxonomy" id="6943"/>
    <lineage>
        <taxon>Eukaryota</taxon>
        <taxon>Metazoa</taxon>
        <taxon>Ecdysozoa</taxon>
        <taxon>Arthropoda</taxon>
        <taxon>Chelicerata</taxon>
        <taxon>Arachnida</taxon>
        <taxon>Acari</taxon>
        <taxon>Parasitiformes</taxon>
        <taxon>Ixodida</taxon>
        <taxon>Ixodoidea</taxon>
        <taxon>Ixodidae</taxon>
        <taxon>Amblyomminae</taxon>
        <taxon>Amblyomma</taxon>
    </lineage>
</organism>
<dbReference type="EMBL" id="GBZX01000407">
    <property type="protein sequence ID" value="JAG92333.1"/>
    <property type="molecule type" value="mRNA"/>
</dbReference>
<feature type="signal peptide" evidence="8">
    <location>
        <begin position="1"/>
        <end position="23"/>
    </location>
</feature>
<feature type="region of interest" description="Disordered" evidence="7">
    <location>
        <begin position="45"/>
        <end position="91"/>
    </location>
</feature>
<proteinExistence type="evidence at transcript level"/>
<evidence type="ECO:0000256" key="6">
    <source>
        <dbReference type="RuleBase" id="RU369006"/>
    </source>
</evidence>
<evidence type="ECO:0000256" key="5">
    <source>
        <dbReference type="ARBA" id="ARBA00023180"/>
    </source>
</evidence>
<evidence type="ECO:0000256" key="4">
    <source>
        <dbReference type="ARBA" id="ARBA00023157"/>
    </source>
</evidence>
<keyword evidence="2 6" id="KW-0964">Secreted</keyword>
<name>A0A0C9SF93_AMBAM</name>
<evidence type="ECO:0000256" key="1">
    <source>
        <dbReference type="ARBA" id="ARBA00004613"/>
    </source>
</evidence>
<dbReference type="InterPro" id="IPR045797">
    <property type="entry name" value="EVA_Class_A"/>
</dbReference>
<dbReference type="Gene3D" id="2.30.130.100">
    <property type="match status" value="1"/>
</dbReference>
<evidence type="ECO:0000256" key="2">
    <source>
        <dbReference type="ARBA" id="ARBA00022525"/>
    </source>
</evidence>
<keyword evidence="4 6" id="KW-1015">Disulfide bond</keyword>
<comment type="subcellular location">
    <subcellularLocation>
        <location evidence="1 6">Secreted</location>
    </subcellularLocation>
</comment>
<evidence type="ECO:0000256" key="3">
    <source>
        <dbReference type="ARBA" id="ARBA00022729"/>
    </source>
</evidence>
<evidence type="ECO:0000313" key="9">
    <source>
        <dbReference type="EMBL" id="JAG92333.1"/>
    </source>
</evidence>